<keyword evidence="6" id="KW-0391">Immunity</keyword>
<dbReference type="SMART" id="SM00407">
    <property type="entry name" value="IGc1"/>
    <property type="match status" value="1"/>
</dbReference>
<evidence type="ECO:0000256" key="4">
    <source>
        <dbReference type="ARBA" id="ARBA00022451"/>
    </source>
</evidence>
<dbReference type="InterPro" id="IPR013783">
    <property type="entry name" value="Ig-like_fold"/>
</dbReference>
<evidence type="ECO:0000313" key="11">
    <source>
        <dbReference type="Ensembl" id="ENSCCRP00010115183.1"/>
    </source>
</evidence>
<dbReference type="PANTHER" id="PTHR19944">
    <property type="entry name" value="MHC CLASS II-RELATED"/>
    <property type="match status" value="1"/>
</dbReference>
<evidence type="ECO:0000256" key="1">
    <source>
        <dbReference type="ARBA" id="ARBA00004613"/>
    </source>
</evidence>
<dbReference type="AlphaFoldDB" id="A0A8C1Q7W2"/>
<feature type="transmembrane region" description="Helical" evidence="8">
    <location>
        <begin position="256"/>
        <end position="277"/>
    </location>
</feature>
<evidence type="ECO:0000313" key="12">
    <source>
        <dbReference type="Proteomes" id="UP000694427"/>
    </source>
</evidence>
<keyword evidence="8" id="KW-0812">Transmembrane</keyword>
<dbReference type="PROSITE" id="PS00290">
    <property type="entry name" value="IG_MHC"/>
    <property type="match status" value="1"/>
</dbReference>
<evidence type="ECO:0000256" key="5">
    <source>
        <dbReference type="ARBA" id="ARBA00022525"/>
    </source>
</evidence>
<keyword evidence="8" id="KW-1133">Transmembrane helix</keyword>
<keyword evidence="5" id="KW-0964">Secreted</keyword>
<name>A0A8C1Q7W2_CYPCA</name>
<evidence type="ECO:0000256" key="6">
    <source>
        <dbReference type="ARBA" id="ARBA00022859"/>
    </source>
</evidence>
<dbReference type="Gene3D" id="2.60.40.10">
    <property type="entry name" value="Immunoglobulins"/>
    <property type="match status" value="1"/>
</dbReference>
<protein>
    <recommendedName>
        <fullName evidence="3">Beta-2-microglobulin</fullName>
    </recommendedName>
</protein>
<dbReference type="InterPro" id="IPR007110">
    <property type="entry name" value="Ig-like_dom"/>
</dbReference>
<comment type="subcellular location">
    <subcellularLocation>
        <location evidence="1">Secreted</location>
    </subcellularLocation>
</comment>
<keyword evidence="12" id="KW-1185">Reference proteome</keyword>
<feature type="domain" description="Ig-like" evidence="10">
    <location>
        <begin position="116"/>
        <end position="205"/>
    </location>
</feature>
<feature type="chain" id="PRO_5034894150" description="Beta-2-microglobulin" evidence="9">
    <location>
        <begin position="21"/>
        <end position="285"/>
    </location>
</feature>
<evidence type="ECO:0000256" key="9">
    <source>
        <dbReference type="SAM" id="SignalP"/>
    </source>
</evidence>
<evidence type="ECO:0000256" key="8">
    <source>
        <dbReference type="SAM" id="Phobius"/>
    </source>
</evidence>
<dbReference type="PANTHER" id="PTHR19944:SF62">
    <property type="entry name" value="BETA-2-MICROGLOBULIN"/>
    <property type="match status" value="1"/>
</dbReference>
<keyword evidence="4" id="KW-0490">MHC I</keyword>
<dbReference type="Pfam" id="PF07654">
    <property type="entry name" value="C1-set"/>
    <property type="match status" value="1"/>
</dbReference>
<feature type="signal peptide" evidence="9">
    <location>
        <begin position="1"/>
        <end position="20"/>
    </location>
</feature>
<evidence type="ECO:0000256" key="7">
    <source>
        <dbReference type="ARBA" id="ARBA00023319"/>
    </source>
</evidence>
<dbReference type="InterPro" id="IPR003597">
    <property type="entry name" value="Ig_C1-set"/>
</dbReference>
<evidence type="ECO:0000256" key="2">
    <source>
        <dbReference type="ARBA" id="ARBA00009564"/>
    </source>
</evidence>
<evidence type="ECO:0000256" key="3">
    <source>
        <dbReference type="ARBA" id="ARBA00018767"/>
    </source>
</evidence>
<dbReference type="InterPro" id="IPR036179">
    <property type="entry name" value="Ig-like_dom_sf"/>
</dbReference>
<keyword evidence="8" id="KW-0472">Membrane</keyword>
<dbReference type="InterPro" id="IPR003006">
    <property type="entry name" value="Ig/MHC_CS"/>
</dbReference>
<dbReference type="GO" id="GO:0042612">
    <property type="term" value="C:MHC class I protein complex"/>
    <property type="evidence" value="ECO:0007669"/>
    <property type="project" value="UniProtKB-KW"/>
</dbReference>
<dbReference type="Ensembl" id="ENSCCRT00010128061.1">
    <property type="protein sequence ID" value="ENSCCRP00010115183.1"/>
    <property type="gene ID" value="ENSCCRG00010050595.1"/>
</dbReference>
<keyword evidence="7" id="KW-0393">Immunoglobulin domain</keyword>
<proteinExistence type="inferred from homology"/>
<dbReference type="PROSITE" id="PS50835">
    <property type="entry name" value="IG_LIKE"/>
    <property type="match status" value="1"/>
</dbReference>
<feature type="transmembrane region" description="Helical" evidence="8">
    <location>
        <begin position="227"/>
        <end position="244"/>
    </location>
</feature>
<evidence type="ECO:0000259" key="10">
    <source>
        <dbReference type="PROSITE" id="PS50835"/>
    </source>
</evidence>
<dbReference type="Proteomes" id="UP000694427">
    <property type="component" value="Unplaced"/>
</dbReference>
<dbReference type="SUPFAM" id="SSF48726">
    <property type="entry name" value="Immunoglobulin"/>
    <property type="match status" value="1"/>
</dbReference>
<reference evidence="11" key="2">
    <citation type="submission" date="2025-09" db="UniProtKB">
        <authorList>
            <consortium name="Ensembl"/>
        </authorList>
    </citation>
    <scope>IDENTIFICATION</scope>
</reference>
<dbReference type="GO" id="GO:0002474">
    <property type="term" value="P:antigen processing and presentation of peptide antigen via MHC class I"/>
    <property type="evidence" value="ECO:0007669"/>
    <property type="project" value="UniProtKB-KW"/>
</dbReference>
<organism evidence="11 12">
    <name type="scientific">Cyprinus carpio</name>
    <name type="common">Common carp</name>
    <dbReference type="NCBI Taxonomy" id="7962"/>
    <lineage>
        <taxon>Eukaryota</taxon>
        <taxon>Metazoa</taxon>
        <taxon>Chordata</taxon>
        <taxon>Craniata</taxon>
        <taxon>Vertebrata</taxon>
        <taxon>Euteleostomi</taxon>
        <taxon>Actinopterygii</taxon>
        <taxon>Neopterygii</taxon>
        <taxon>Teleostei</taxon>
        <taxon>Ostariophysi</taxon>
        <taxon>Cypriniformes</taxon>
        <taxon>Cyprinidae</taxon>
        <taxon>Cyprininae</taxon>
        <taxon>Cyprinus</taxon>
    </lineage>
</organism>
<keyword evidence="9" id="KW-0732">Signal</keyword>
<sequence>MEVIQTFILILLLSPQITMWTDYQTVNILAYTRMMECGSIDQAVVVMVNEATFAYFDQAKKTFVLRPSASAGFSVLEGSDQSFCMYEVLQGFYRQTGYLEKLKQETNSSKALLERPSVNVYTEFPEEQGKVNVLYCYATGFYPGDIEINFYLNGQKSTVKAETSDLMYGEDWTFKVYKYMNITPQYGDVYTCEARHSSLAEPKMTEWSKFVHFIGNVKYKVCSNSNTLIKTFIFIFFLLFLNFSEGPEFSASTSHLYWAYVLPLGILLGIMVSVLILRRKQRSQI</sequence>
<dbReference type="GO" id="GO:0005576">
    <property type="term" value="C:extracellular region"/>
    <property type="evidence" value="ECO:0007669"/>
    <property type="project" value="UniProtKB-SubCell"/>
</dbReference>
<comment type="similarity">
    <text evidence="2">Belongs to the beta-2-microglobulin family.</text>
</comment>
<dbReference type="InterPro" id="IPR050160">
    <property type="entry name" value="MHC/Immunoglobulin"/>
</dbReference>
<reference evidence="11" key="1">
    <citation type="submission" date="2025-08" db="UniProtKB">
        <authorList>
            <consortium name="Ensembl"/>
        </authorList>
    </citation>
    <scope>IDENTIFICATION</scope>
</reference>
<accession>A0A8C1Q7W2</accession>